<accession>A0A1U7YBI4</accession>
<dbReference type="KEGG" id="nsy:104246377"/>
<organism evidence="3 4">
    <name type="scientific">Nicotiana sylvestris</name>
    <name type="common">Wood tobacco</name>
    <name type="synonym">South American tobacco</name>
    <dbReference type="NCBI Taxonomy" id="4096"/>
    <lineage>
        <taxon>Eukaryota</taxon>
        <taxon>Viridiplantae</taxon>
        <taxon>Streptophyta</taxon>
        <taxon>Embryophyta</taxon>
        <taxon>Tracheophyta</taxon>
        <taxon>Spermatophyta</taxon>
        <taxon>Magnoliopsida</taxon>
        <taxon>eudicotyledons</taxon>
        <taxon>Gunneridae</taxon>
        <taxon>Pentapetalae</taxon>
        <taxon>asterids</taxon>
        <taxon>lamiids</taxon>
        <taxon>Solanales</taxon>
        <taxon>Solanaceae</taxon>
        <taxon>Nicotianoideae</taxon>
        <taxon>Nicotianeae</taxon>
        <taxon>Nicotiana</taxon>
    </lineage>
</organism>
<dbReference type="Gene3D" id="1.10.287.110">
    <property type="entry name" value="DnaJ domain"/>
    <property type="match status" value="1"/>
</dbReference>
<gene>
    <name evidence="4" type="primary">LOC104246377</name>
</gene>
<dbReference type="CDD" id="cd06257">
    <property type="entry name" value="DnaJ"/>
    <property type="match status" value="1"/>
</dbReference>
<dbReference type="STRING" id="4096.A0A1U7YBI4"/>
<evidence type="ECO:0000313" key="3">
    <source>
        <dbReference type="Proteomes" id="UP000189701"/>
    </source>
</evidence>
<dbReference type="AlphaFoldDB" id="A0A1U7YBI4"/>
<dbReference type="InterPro" id="IPR001623">
    <property type="entry name" value="DnaJ_domain"/>
</dbReference>
<reference evidence="4" key="2">
    <citation type="submission" date="2025-08" db="UniProtKB">
        <authorList>
            <consortium name="RefSeq"/>
        </authorList>
    </citation>
    <scope>IDENTIFICATION</scope>
    <source>
        <tissue evidence="4">Leaf</tissue>
    </source>
</reference>
<dbReference type="PROSITE" id="PS50076">
    <property type="entry name" value="DNAJ_2"/>
    <property type="match status" value="1"/>
</dbReference>
<proteinExistence type="predicted"/>
<dbReference type="Proteomes" id="UP000189701">
    <property type="component" value="Unplaced"/>
</dbReference>
<dbReference type="SUPFAM" id="SSF46565">
    <property type="entry name" value="Chaperone J-domain"/>
    <property type="match status" value="1"/>
</dbReference>
<dbReference type="PANTHER" id="PTHR44137:SF13">
    <property type="entry name" value="CHAPERONE DNAJ-DOMAIN SUPERFAMILY PROTEIN"/>
    <property type="match status" value="1"/>
</dbReference>
<evidence type="ECO:0000313" key="4">
    <source>
        <dbReference type="RefSeq" id="XP_009800483.1"/>
    </source>
</evidence>
<reference evidence="3" key="1">
    <citation type="journal article" date="2013" name="Genome Biol.">
        <title>Reference genomes and transcriptomes of Nicotiana sylvestris and Nicotiana tomentosiformis.</title>
        <authorList>
            <person name="Sierro N."/>
            <person name="Battey J.N."/>
            <person name="Ouadi S."/>
            <person name="Bovet L."/>
            <person name="Goepfert S."/>
            <person name="Bakaher N."/>
            <person name="Peitsch M.C."/>
            <person name="Ivanov N.V."/>
        </authorList>
    </citation>
    <scope>NUCLEOTIDE SEQUENCE [LARGE SCALE GENOMIC DNA]</scope>
</reference>
<dbReference type="RefSeq" id="XP_009800483.1">
    <property type="nucleotide sequence ID" value="XM_009802181.1"/>
</dbReference>
<sequence length="295" mass="33962">MGNESADAKWQLVSEICKLSKGVVPCSHQHHLYPRNSAFINWYLVLDVDESDGADVIKQRYRKLALQLHPDKNKHPKAEIAFKLVSQAYVCLTDEASRETFEADRRSHICPKCHIKSSEKPPRHGNVAKVAKTFTTNEEARPVSRTRSKSSEKPPRHGNVAKVAKTFTTNEEARPVSRTRSISRVKELKARFMEEVAVINTCLKAKSPPSTCSIEPQTFTRRNEIPIFNPFNYELQGYPHPSNYRKLLHRFQERSIEKHVSSSRDCSYPAFELRSEKEAYVDRFSRTGSKHKFYN</sequence>
<name>A0A1U7YBI4_NICSY</name>
<keyword evidence="3" id="KW-1185">Reference proteome</keyword>
<feature type="region of interest" description="Disordered" evidence="1">
    <location>
        <begin position="134"/>
        <end position="159"/>
    </location>
</feature>
<evidence type="ECO:0000259" key="2">
    <source>
        <dbReference type="PROSITE" id="PS50076"/>
    </source>
</evidence>
<dbReference type="PANTHER" id="PTHR44137">
    <property type="entry name" value="BNAC03G44070D PROTEIN"/>
    <property type="match status" value="1"/>
</dbReference>
<dbReference type="SMART" id="SM00271">
    <property type="entry name" value="DnaJ"/>
    <property type="match status" value="1"/>
</dbReference>
<feature type="domain" description="J" evidence="2">
    <location>
        <begin position="41"/>
        <end position="105"/>
    </location>
</feature>
<dbReference type="InterPro" id="IPR036869">
    <property type="entry name" value="J_dom_sf"/>
</dbReference>
<dbReference type="PRINTS" id="PR00625">
    <property type="entry name" value="JDOMAIN"/>
</dbReference>
<evidence type="ECO:0000256" key="1">
    <source>
        <dbReference type="SAM" id="MobiDB-lite"/>
    </source>
</evidence>
<dbReference type="eggNOG" id="KOG0714">
    <property type="taxonomic scope" value="Eukaryota"/>
</dbReference>
<dbReference type="Pfam" id="PF00226">
    <property type="entry name" value="DnaJ"/>
    <property type="match status" value="1"/>
</dbReference>
<protein>
    <submittedName>
        <fullName evidence="4">J protein JJJ2 isoform X1</fullName>
    </submittedName>
</protein>
<dbReference type="GeneID" id="104246377"/>